<dbReference type="InterPro" id="IPR052026">
    <property type="entry name" value="ExeA_AAA_ATPase_DNA-bind"/>
</dbReference>
<gene>
    <name evidence="1" type="ORF">C8Z91_34775</name>
</gene>
<dbReference type="Proteomes" id="UP000244184">
    <property type="component" value="Unassembled WGS sequence"/>
</dbReference>
<evidence type="ECO:0008006" key="3">
    <source>
        <dbReference type="Google" id="ProtNLM"/>
    </source>
</evidence>
<dbReference type="EMBL" id="PYHP01000101">
    <property type="protein sequence ID" value="PUA34632.1"/>
    <property type="molecule type" value="Genomic_DNA"/>
</dbReference>
<dbReference type="InterPro" id="IPR027417">
    <property type="entry name" value="P-loop_NTPase"/>
</dbReference>
<reference evidence="1 2" key="1">
    <citation type="submission" date="2018-03" db="EMBL/GenBank/DDBJ databases">
        <title>Genome sequence of Paenibacillus elgii strain AC13 an antimicrobial compound producing bacteria.</title>
        <authorList>
            <person name="Kurokawa A.S."/>
            <person name="Araujo J.F."/>
            <person name="Costa R.A."/>
            <person name="Ortega D.B."/>
            <person name="Pires A.S."/>
            <person name="Pappas G.J.Jr."/>
            <person name="Franco O.L."/>
            <person name="Barreto C."/>
            <person name="Magalhaes B.S."/>
            <person name="Kruger R.H."/>
        </authorList>
    </citation>
    <scope>NUCLEOTIDE SEQUENCE [LARGE SCALE GENOMIC DNA]</scope>
    <source>
        <strain evidence="1 2">AC13</strain>
    </source>
</reference>
<sequence>MGRKLLNRHTQGERQLVVVIDEVQDMSPSMLLELRFVMNQHMDAASLQPELRKLLKMNKYEAVTQRIWMQYHLTGMNREETLGHIKHRCKLNTKPLPLFSESAMGPNIYF</sequence>
<dbReference type="PANTHER" id="PTHR35894:SF1">
    <property type="entry name" value="PHOSPHORIBULOKINASE _ URIDINE KINASE FAMILY"/>
    <property type="match status" value="1"/>
</dbReference>
<protein>
    <recommendedName>
        <fullName evidence="3">AAA+ ATPase domain-containing protein</fullName>
    </recommendedName>
</protein>
<accession>A0A2T6FRV1</accession>
<dbReference type="SUPFAM" id="SSF52540">
    <property type="entry name" value="P-loop containing nucleoside triphosphate hydrolases"/>
    <property type="match status" value="1"/>
</dbReference>
<dbReference type="PANTHER" id="PTHR35894">
    <property type="entry name" value="GENERAL SECRETION PATHWAY PROTEIN A-RELATED"/>
    <property type="match status" value="1"/>
</dbReference>
<comment type="caution">
    <text evidence="1">The sequence shown here is derived from an EMBL/GenBank/DDBJ whole genome shotgun (WGS) entry which is preliminary data.</text>
</comment>
<dbReference type="AlphaFoldDB" id="A0A2T6FRV1"/>
<evidence type="ECO:0000313" key="1">
    <source>
        <dbReference type="EMBL" id="PUA34632.1"/>
    </source>
</evidence>
<proteinExistence type="predicted"/>
<name>A0A2T6FRV1_9BACL</name>
<organism evidence="1 2">
    <name type="scientific">Paenibacillus elgii</name>
    <dbReference type="NCBI Taxonomy" id="189691"/>
    <lineage>
        <taxon>Bacteria</taxon>
        <taxon>Bacillati</taxon>
        <taxon>Bacillota</taxon>
        <taxon>Bacilli</taxon>
        <taxon>Bacillales</taxon>
        <taxon>Paenibacillaceae</taxon>
        <taxon>Paenibacillus</taxon>
    </lineage>
</organism>
<evidence type="ECO:0000313" key="2">
    <source>
        <dbReference type="Proteomes" id="UP000244184"/>
    </source>
</evidence>